<name>A0A8B9I919_9AVES</name>
<evidence type="ECO:0000256" key="10">
    <source>
        <dbReference type="SAM" id="SignalP"/>
    </source>
</evidence>
<dbReference type="Pfam" id="PF13855">
    <property type="entry name" value="LRR_8"/>
    <property type="match status" value="2"/>
</dbReference>
<evidence type="ECO:0000256" key="7">
    <source>
        <dbReference type="ARBA" id="ARBA00023157"/>
    </source>
</evidence>
<feature type="chain" id="PRO_5034579661" description="LRRNT domain-containing protein" evidence="10">
    <location>
        <begin position="22"/>
        <end position="431"/>
    </location>
</feature>
<dbReference type="InterPro" id="IPR032675">
    <property type="entry name" value="LRR_dom_sf"/>
</dbReference>
<sequence length="431" mass="47879">MNRSGFFLGVLLACLACIVHACPPSCHCHGGDLQHVICDNAGLKKIPKVPEQTRLLNLQKNNFPVLPTNGFRDMKKLVSLHLQGSRIKEISTGAFRGLKSLVYLYLTDNQISVIKPGAFDDLSELTYLYLDQNKIPDLSKGLLSPLVNLFILHLGSNKIQELKPGVFSGAKDLRWLFLSDNSLTNLLPGALEDVENLAVLHLDKNQLSSYPVNAMSKLRVLEELKLSHNPIEIIPDNAFQSFGRYLQTLNLDNMKLKKFADNAFAGVTVLKTAHLENNRLTQLPRNFPFDKLETLTLSRNAWHCSCQLAHLRKYGTTRVFPPLPPRGLSPQGPPGCARQEGIAEGCCLPARQLSPACHACARCAQRSWRAVPLVSSLCSSSSCPRWLKGNRTRTEDTCSTPAQYRGQSIRDTPALRACKLPTKRSRKGSRH</sequence>
<evidence type="ECO:0000313" key="13">
    <source>
        <dbReference type="Proteomes" id="UP000694426"/>
    </source>
</evidence>
<dbReference type="InterPro" id="IPR000372">
    <property type="entry name" value="LRRNT"/>
</dbReference>
<evidence type="ECO:0000256" key="1">
    <source>
        <dbReference type="ARBA" id="ARBA00004498"/>
    </source>
</evidence>
<reference evidence="12" key="2">
    <citation type="submission" date="2025-09" db="UniProtKB">
        <authorList>
            <consortium name="Ensembl"/>
        </authorList>
    </citation>
    <scope>IDENTIFICATION</scope>
</reference>
<dbReference type="PANTHER" id="PTHR45842">
    <property type="entry name" value="SYNAPTIC ADHESION-LIKE MOLECULE SALM"/>
    <property type="match status" value="1"/>
</dbReference>
<proteinExistence type="inferred from homology"/>
<keyword evidence="5 10" id="KW-0732">Signal</keyword>
<dbReference type="Pfam" id="PF01462">
    <property type="entry name" value="LRRNT"/>
    <property type="match status" value="1"/>
</dbReference>
<dbReference type="PROSITE" id="PS51450">
    <property type="entry name" value="LRR"/>
    <property type="match status" value="1"/>
</dbReference>
<keyword evidence="8" id="KW-0325">Glycoprotein</keyword>
<evidence type="ECO:0000256" key="3">
    <source>
        <dbReference type="ARBA" id="ARBA00022530"/>
    </source>
</evidence>
<dbReference type="GO" id="GO:0016020">
    <property type="term" value="C:membrane"/>
    <property type="evidence" value="ECO:0007669"/>
    <property type="project" value="UniProtKB-SubCell"/>
</dbReference>
<dbReference type="FunFam" id="3.80.10.10:FF:000059">
    <property type="entry name" value="Chondroadherin like"/>
    <property type="match status" value="1"/>
</dbReference>
<keyword evidence="7" id="KW-1015">Disulfide bond</keyword>
<dbReference type="Gene3D" id="3.80.10.10">
    <property type="entry name" value="Ribonuclease Inhibitor"/>
    <property type="match status" value="1"/>
</dbReference>
<dbReference type="SMART" id="SM00013">
    <property type="entry name" value="LRRNT"/>
    <property type="match status" value="1"/>
</dbReference>
<keyword evidence="6" id="KW-0677">Repeat</keyword>
<dbReference type="InterPro" id="IPR003591">
    <property type="entry name" value="Leu-rich_rpt_typical-subtyp"/>
</dbReference>
<dbReference type="InterPro" id="IPR050467">
    <property type="entry name" value="LRFN"/>
</dbReference>
<evidence type="ECO:0000256" key="2">
    <source>
        <dbReference type="ARBA" id="ARBA00022525"/>
    </source>
</evidence>
<dbReference type="AlphaFoldDB" id="A0A8B9I919"/>
<dbReference type="Pfam" id="PF00560">
    <property type="entry name" value="LRR_1"/>
    <property type="match status" value="1"/>
</dbReference>
<dbReference type="GeneTree" id="ENSGT00940000161826"/>
<dbReference type="Ensembl" id="ENSABRT00000025498.1">
    <property type="protein sequence ID" value="ENSABRP00000018045.1"/>
    <property type="gene ID" value="ENSABRG00000015551.1"/>
</dbReference>
<feature type="signal peptide" evidence="10">
    <location>
        <begin position="1"/>
        <end position="21"/>
    </location>
</feature>
<reference evidence="12" key="1">
    <citation type="submission" date="2025-08" db="UniProtKB">
        <authorList>
            <consortium name="Ensembl"/>
        </authorList>
    </citation>
    <scope>IDENTIFICATION</scope>
</reference>
<evidence type="ECO:0000313" key="12">
    <source>
        <dbReference type="Ensembl" id="ENSABRP00000018045.1"/>
    </source>
</evidence>
<dbReference type="PANTHER" id="PTHR45842:SF22">
    <property type="entry name" value="INSULIN-LIKE GROWTH FACTOR-BINDING PROTEIN COMPLEX ACID LABILE SUBUNIT ISOFORM X1"/>
    <property type="match status" value="1"/>
</dbReference>
<dbReference type="Proteomes" id="UP000694426">
    <property type="component" value="Unplaced"/>
</dbReference>
<keyword evidence="4" id="KW-0433">Leucine-rich repeat</keyword>
<organism evidence="12 13">
    <name type="scientific">Anser brachyrhynchus</name>
    <name type="common">Pink-footed goose</name>
    <dbReference type="NCBI Taxonomy" id="132585"/>
    <lineage>
        <taxon>Eukaryota</taxon>
        <taxon>Metazoa</taxon>
        <taxon>Chordata</taxon>
        <taxon>Craniata</taxon>
        <taxon>Vertebrata</taxon>
        <taxon>Euteleostomi</taxon>
        <taxon>Archelosauria</taxon>
        <taxon>Archosauria</taxon>
        <taxon>Dinosauria</taxon>
        <taxon>Saurischia</taxon>
        <taxon>Theropoda</taxon>
        <taxon>Coelurosauria</taxon>
        <taxon>Aves</taxon>
        <taxon>Neognathae</taxon>
        <taxon>Galloanserae</taxon>
        <taxon>Anseriformes</taxon>
        <taxon>Anatidae</taxon>
        <taxon>Anserinae</taxon>
        <taxon>Anser</taxon>
    </lineage>
</organism>
<evidence type="ECO:0000259" key="11">
    <source>
        <dbReference type="SMART" id="SM00013"/>
    </source>
</evidence>
<comment type="similarity">
    <text evidence="9">Belongs to the small leucine-rich proteoglycan (SLRP) family. SLRP class IV subfamily.</text>
</comment>
<evidence type="ECO:0000256" key="6">
    <source>
        <dbReference type="ARBA" id="ARBA00022737"/>
    </source>
</evidence>
<evidence type="ECO:0000256" key="8">
    <source>
        <dbReference type="ARBA" id="ARBA00023180"/>
    </source>
</evidence>
<evidence type="ECO:0000256" key="4">
    <source>
        <dbReference type="ARBA" id="ARBA00022614"/>
    </source>
</evidence>
<evidence type="ECO:0000256" key="5">
    <source>
        <dbReference type="ARBA" id="ARBA00022729"/>
    </source>
</evidence>
<protein>
    <recommendedName>
        <fullName evidence="11">LRRNT domain-containing protein</fullName>
    </recommendedName>
</protein>
<accession>A0A8B9I919</accession>
<comment type="subcellular location">
    <subcellularLocation>
        <location evidence="1">Secreted</location>
        <location evidence="1">Extracellular space</location>
        <location evidence="1">Extracellular matrix</location>
    </subcellularLocation>
</comment>
<keyword evidence="2" id="KW-0964">Secreted</keyword>
<dbReference type="SMART" id="SM00369">
    <property type="entry name" value="LRR_TYP"/>
    <property type="match status" value="8"/>
</dbReference>
<evidence type="ECO:0000256" key="9">
    <source>
        <dbReference type="ARBA" id="ARBA00061422"/>
    </source>
</evidence>
<feature type="domain" description="LRRNT" evidence="11">
    <location>
        <begin position="21"/>
        <end position="55"/>
    </location>
</feature>
<keyword evidence="13" id="KW-1185">Reference proteome</keyword>
<dbReference type="InterPro" id="IPR001611">
    <property type="entry name" value="Leu-rich_rpt"/>
</dbReference>
<keyword evidence="3" id="KW-0272">Extracellular matrix</keyword>
<dbReference type="SUPFAM" id="SSF52058">
    <property type="entry name" value="L domain-like"/>
    <property type="match status" value="1"/>
</dbReference>